<dbReference type="Proteomes" id="UP000289600">
    <property type="component" value="Segment"/>
</dbReference>
<organism evidence="1 2">
    <name type="scientific">Moumouvirus australiensis</name>
    <dbReference type="NCBI Taxonomy" id="2109587"/>
    <lineage>
        <taxon>Viruses</taxon>
        <taxon>Varidnaviria</taxon>
        <taxon>Bamfordvirae</taxon>
        <taxon>Nucleocytoviricota</taxon>
        <taxon>Megaviricetes</taxon>
        <taxon>Imitervirales</taxon>
        <taxon>Mimiviridae</taxon>
        <taxon>Megamimivirinae</taxon>
        <taxon>Moumouvirus</taxon>
        <taxon>Moumouvirus australiense</taxon>
    </lineage>
</organism>
<sequence>MYTLDLRKIGKITKQCEDYLSLLLANACVVDNFKYAFALQAKNDFGWSNQNLQSYVIAGCITKQSSRVKSGNIEFVSSSEWLNSILTSGTFLNSEHLQMSMCYINKNMPFMDIIKGSEYISGKNTWSDAPHPLKNMLDILDDVCLKNENIKVCVPEIYFLDESETEKINGIDLSEIKQNKNRVKIEWLE</sequence>
<evidence type="ECO:0000313" key="2">
    <source>
        <dbReference type="Proteomes" id="UP000289600"/>
    </source>
</evidence>
<dbReference type="EMBL" id="MG807320">
    <property type="protein sequence ID" value="AVL95203.1"/>
    <property type="molecule type" value="Genomic_DNA"/>
</dbReference>
<evidence type="ECO:0000313" key="1">
    <source>
        <dbReference type="EMBL" id="AVL95203.1"/>
    </source>
</evidence>
<reference evidence="2" key="1">
    <citation type="submission" date="2018-01" db="EMBL/GenBank/DDBJ databases">
        <title>Testimony of 'menage a trois' revealed by the proteome of Megavirus virophage.</title>
        <authorList>
            <person name="Jeudy S."/>
            <person name="Bertaux L."/>
            <person name="Alempic J.-M."/>
            <person name="Lartigue A."/>
            <person name="Legendre M."/>
            <person name="Philippe N."/>
            <person name="Beucher L."/>
            <person name="Biondi E."/>
            <person name="Juul S."/>
            <person name="Turner D."/>
            <person name="Coute Y."/>
            <person name="Claverie J.-M."/>
            <person name="Abergel C."/>
        </authorList>
    </citation>
    <scope>NUCLEOTIDE SEQUENCE [LARGE SCALE GENOMIC DNA]</scope>
</reference>
<name>A0A2P1EMU6_9VIRU</name>
<gene>
    <name evidence="1" type="ORF">mc_816</name>
</gene>
<keyword evidence="2" id="KW-1185">Reference proteome</keyword>
<protein>
    <submittedName>
        <fullName evidence="1">Uncharacterized protein</fullName>
    </submittedName>
</protein>
<proteinExistence type="predicted"/>
<accession>A0A2P1EMU6</accession>